<evidence type="ECO:0000313" key="6">
    <source>
        <dbReference type="Proteomes" id="UP000664277"/>
    </source>
</evidence>
<dbReference type="SMART" id="SM00028">
    <property type="entry name" value="TPR"/>
    <property type="match status" value="5"/>
</dbReference>
<evidence type="ECO:0000313" key="5">
    <source>
        <dbReference type="EMBL" id="MBN8660529.1"/>
    </source>
</evidence>
<evidence type="ECO:0000256" key="2">
    <source>
        <dbReference type="ARBA" id="ARBA00022803"/>
    </source>
</evidence>
<dbReference type="PROSITE" id="PS50005">
    <property type="entry name" value="TPR"/>
    <property type="match status" value="1"/>
</dbReference>
<keyword evidence="1" id="KW-0677">Repeat</keyword>
<proteinExistence type="predicted"/>
<dbReference type="InterPro" id="IPR011990">
    <property type="entry name" value="TPR-like_helical_dom_sf"/>
</dbReference>
<protein>
    <submittedName>
        <fullName evidence="5">Tetratricopeptide repeat protein</fullName>
    </submittedName>
</protein>
<dbReference type="InterPro" id="IPR019734">
    <property type="entry name" value="TPR_rpt"/>
</dbReference>
<dbReference type="PANTHER" id="PTHR44858:SF1">
    <property type="entry name" value="UDP-N-ACETYLGLUCOSAMINE--PEPTIDE N-ACETYLGLUCOSAMINYLTRANSFERASE SPINDLY-RELATED"/>
    <property type="match status" value="1"/>
</dbReference>
<dbReference type="AlphaFoldDB" id="A0A8J7P7U2"/>
<dbReference type="Pfam" id="PF13181">
    <property type="entry name" value="TPR_8"/>
    <property type="match status" value="1"/>
</dbReference>
<sequence length="628" mass="69644">MKEITAGFIKSRKYWEGIQFFNKELAKNTELNRNSELAKSTNPTKSTESARNTEPSRNIEREVALLLARGQVYFACSAYRKALKDFNAAVSLHKGASEAWLRIAIAQCRKSDMVAASATFKNLAEIIAKDKADSEIAALTARGFLELGMTDAAKTFLSQLISAEKADLSVDKSAESATEKTLQSDTPENASSSPELLYLYAQSLALSNENSKALELLNKALSKNSNSFECLLARAKIYLQLGKSQEAKEDAQKALALNNRSSIASYYLAQALFNLDDLAEARKTINECISLAGNKIFFEALALSAQIALKQGDIARSATDGAASLKLSLNGRGLGPLPDRKVTIPDLVAGQMPSAVLTPHFILYGDIEESRLNYYAEISEAFINFADRNLIKVKGNFPRSVFIFHDKPTSRNFLQQKMGFYSKVQGVYLAGTNAVVTFDGVGIEILFHELMHTVLGEYKQLDFWAEEGVPTIFDQLWGYPKTTGQVSSLLLILGLPEVWIPKHMGGKERVALLLKDIVTKAKHANAEHEYEQRQVALFLIKHGKLKQFLKLVETNNKKGYDYYIEAVFEKKLDALTILFSQYMKELATSTDKLKALPQSQFFANKSEFEKLYNSSPRAASLFGSPFGP</sequence>
<accession>A0A8J7P7U2</accession>
<dbReference type="InterPro" id="IPR050498">
    <property type="entry name" value="Ycf3"/>
</dbReference>
<comment type="caution">
    <text evidence="5">The sequence shown here is derived from an EMBL/GenBank/DDBJ whole genome shotgun (WGS) entry which is preliminary data.</text>
</comment>
<organism evidence="5 6">
    <name type="scientific">Candidatus Obscuribacter phosphatis</name>
    <dbReference type="NCBI Taxonomy" id="1906157"/>
    <lineage>
        <taxon>Bacteria</taxon>
        <taxon>Bacillati</taxon>
        <taxon>Candidatus Melainabacteria</taxon>
        <taxon>Candidatus Obscuribacterales</taxon>
        <taxon>Candidatus Obscuribacteraceae</taxon>
        <taxon>Candidatus Obscuribacter</taxon>
    </lineage>
</organism>
<gene>
    <name evidence="5" type="ORF">J0M35_09220</name>
</gene>
<evidence type="ECO:0000256" key="3">
    <source>
        <dbReference type="PROSITE-ProRule" id="PRU00339"/>
    </source>
</evidence>
<evidence type="ECO:0000256" key="1">
    <source>
        <dbReference type="ARBA" id="ARBA00022737"/>
    </source>
</evidence>
<feature type="repeat" description="TPR" evidence="3">
    <location>
        <begin position="63"/>
        <end position="96"/>
    </location>
</feature>
<dbReference type="EMBL" id="JAFLCK010000011">
    <property type="protein sequence ID" value="MBN8660529.1"/>
    <property type="molecule type" value="Genomic_DNA"/>
</dbReference>
<dbReference type="Gene3D" id="1.25.40.10">
    <property type="entry name" value="Tetratricopeptide repeat domain"/>
    <property type="match status" value="1"/>
</dbReference>
<evidence type="ECO:0000256" key="4">
    <source>
        <dbReference type="SAM" id="MobiDB-lite"/>
    </source>
</evidence>
<name>A0A8J7P7U2_9BACT</name>
<dbReference type="PANTHER" id="PTHR44858">
    <property type="entry name" value="TETRATRICOPEPTIDE REPEAT PROTEIN 6"/>
    <property type="match status" value="1"/>
</dbReference>
<keyword evidence="2 3" id="KW-0802">TPR repeat</keyword>
<dbReference type="SUPFAM" id="SSF48452">
    <property type="entry name" value="TPR-like"/>
    <property type="match status" value="2"/>
</dbReference>
<feature type="region of interest" description="Disordered" evidence="4">
    <location>
        <begin position="32"/>
        <end position="56"/>
    </location>
</feature>
<dbReference type="Pfam" id="PF12895">
    <property type="entry name" value="ANAPC3"/>
    <property type="match status" value="1"/>
</dbReference>
<reference evidence="5" key="1">
    <citation type="submission" date="2021-02" db="EMBL/GenBank/DDBJ databases">
        <title>Genome-Resolved Metagenomics of a Microbial Community Performing Photosynthetic Biological Nutrient Removal.</title>
        <authorList>
            <person name="Mcdaniel E.A."/>
        </authorList>
    </citation>
    <scope>NUCLEOTIDE SEQUENCE</scope>
    <source>
        <strain evidence="5">UWPOB_OBS1</strain>
    </source>
</reference>
<dbReference type="Proteomes" id="UP000664277">
    <property type="component" value="Unassembled WGS sequence"/>
</dbReference>